<dbReference type="EMBL" id="VSSQ01023051">
    <property type="protein sequence ID" value="MPM69748.1"/>
    <property type="molecule type" value="Genomic_DNA"/>
</dbReference>
<organism evidence="1">
    <name type="scientific">bioreactor metagenome</name>
    <dbReference type="NCBI Taxonomy" id="1076179"/>
    <lineage>
        <taxon>unclassified sequences</taxon>
        <taxon>metagenomes</taxon>
        <taxon>ecological metagenomes</taxon>
    </lineage>
</organism>
<dbReference type="AlphaFoldDB" id="A0A645BXB7"/>
<accession>A0A645BXB7</accession>
<gene>
    <name evidence="1" type="ORF">SDC9_116696</name>
</gene>
<protein>
    <submittedName>
        <fullName evidence="1">Uncharacterized protein</fullName>
    </submittedName>
</protein>
<sequence>MNGQDAGVMVGAAYQHTVLGLRQCYIGSIEGFAGGLDDSVFARRGLADDAELSIHVSPPLQRS</sequence>
<proteinExistence type="predicted"/>
<name>A0A645BXB7_9ZZZZ</name>
<comment type="caution">
    <text evidence="1">The sequence shown here is derived from an EMBL/GenBank/DDBJ whole genome shotgun (WGS) entry which is preliminary data.</text>
</comment>
<evidence type="ECO:0000313" key="1">
    <source>
        <dbReference type="EMBL" id="MPM69748.1"/>
    </source>
</evidence>
<reference evidence="1" key="1">
    <citation type="submission" date="2019-08" db="EMBL/GenBank/DDBJ databases">
        <authorList>
            <person name="Kucharzyk K."/>
            <person name="Murdoch R.W."/>
            <person name="Higgins S."/>
            <person name="Loffler F."/>
        </authorList>
    </citation>
    <scope>NUCLEOTIDE SEQUENCE</scope>
</reference>